<dbReference type="AlphaFoldDB" id="A0A0L8AH40"/>
<proteinExistence type="predicted"/>
<dbReference type="Pfam" id="PF23525">
    <property type="entry name" value="Methyltransf_36"/>
    <property type="match status" value="1"/>
</dbReference>
<dbReference type="InterPro" id="IPR056395">
    <property type="entry name" value="WH_AprA"/>
</dbReference>
<sequence>MLSKESQNQLRSRLFQHLDGIGTAPTAYALKQKGVLQYLLEHKEASLEKLTQEFKANEGYLNVGLRLLASQGWLTQTVDNAKDEISYSITEKGVLAFPYIDLYKEVVELLKFSENFHPRKFEVEPFRLLEKIFENFKKNYGISFSENPTEKTVQEQILTHIEGILIGPSIVHMSMNGMFHKYFMEAKFRPEEFHKDTKNFKKLLDIFTHLGWFTEVNGNYEFTETGLFYAKRASAYGVTVSYIPTFRKLEDLIFGNPRILKETKPGEPENHVDRAMNVWGSGGAHSGYFKVVDEIIVELFNKPIEQQPKGILDMGCGNGAFLQHLFDVIEQQTLRGKMLDEHPLILVGVDYNEAALKITKANLIQADIWAKVIWGDIGQPGLLAKDLKENYGVELSELLNVRTFLDHNRIWEMPTHINKNRVSNSTGAFAFEGKRINNNLVEDSLLEHFTKWTPYVEKFGLLLIELHTVAPDLVAKNLGRTSATAYDATHGFSDQYIVEVDVFVKILAEAGLHQDPTKFRKFPNSDLATVTVNLFKGEK</sequence>
<dbReference type="Pfam" id="PF23526">
    <property type="entry name" value="AprA_N"/>
    <property type="match status" value="1"/>
</dbReference>
<evidence type="ECO:0000259" key="2">
    <source>
        <dbReference type="Pfam" id="PF23526"/>
    </source>
</evidence>
<gene>
    <name evidence="4" type="ORF">OB69_17185</name>
</gene>
<comment type="caution">
    <text evidence="4">The sequence shown here is derived from an EMBL/GenBank/DDBJ whole genome shotgun (WGS) entry which is preliminary data.</text>
</comment>
<dbReference type="OrthoDB" id="844312at2"/>
<dbReference type="InterPro" id="IPR036390">
    <property type="entry name" value="WH_DNA-bd_sf"/>
</dbReference>
<organism evidence="4 5">
    <name type="scientific">Roseivirga seohaensis subsp. aquiponti</name>
    <dbReference type="NCBI Taxonomy" id="1566026"/>
    <lineage>
        <taxon>Bacteria</taxon>
        <taxon>Pseudomonadati</taxon>
        <taxon>Bacteroidota</taxon>
        <taxon>Cytophagia</taxon>
        <taxon>Cytophagales</taxon>
        <taxon>Roseivirgaceae</taxon>
        <taxon>Roseivirga</taxon>
    </lineage>
</organism>
<dbReference type="InterPro" id="IPR056394">
    <property type="entry name" value="AprA-like_N"/>
</dbReference>
<reference evidence="5" key="1">
    <citation type="submission" date="2014-11" db="EMBL/GenBank/DDBJ databases">
        <title>Genome sequencing of Roseivirga sp. D-25.</title>
        <authorList>
            <person name="Selvaratnam C."/>
            <person name="Thevarajoo S."/>
            <person name="Goh K.M."/>
            <person name="Eee R."/>
            <person name="Chan K.-G."/>
            <person name="Chong C.S."/>
        </authorList>
    </citation>
    <scope>NUCLEOTIDE SEQUENCE [LARGE SCALE GENOMIC DNA]</scope>
    <source>
        <strain evidence="5">D-25</strain>
    </source>
</reference>
<dbReference type="SUPFAM" id="SSF46785">
    <property type="entry name" value="Winged helix' DNA-binding domain"/>
    <property type="match status" value="1"/>
</dbReference>
<dbReference type="Gene3D" id="3.40.50.150">
    <property type="entry name" value="Vaccinia Virus protein VP39"/>
    <property type="match status" value="1"/>
</dbReference>
<evidence type="ECO:0000259" key="3">
    <source>
        <dbReference type="Pfam" id="PF23589"/>
    </source>
</evidence>
<dbReference type="InterPro" id="IPR029063">
    <property type="entry name" value="SAM-dependent_MTases_sf"/>
</dbReference>
<name>A0A0L8AH40_9BACT</name>
<dbReference type="InterPro" id="IPR056393">
    <property type="entry name" value="AprA-like_MT2"/>
</dbReference>
<protein>
    <submittedName>
        <fullName evidence="4">Polyketide synthase</fullName>
    </submittedName>
</protein>
<feature type="domain" description="AprA-like MT2-like" evidence="1">
    <location>
        <begin position="269"/>
        <end position="533"/>
    </location>
</feature>
<dbReference type="PATRIC" id="fig|1566026.4.peg.1877"/>
<dbReference type="SUPFAM" id="SSF53335">
    <property type="entry name" value="S-adenosyl-L-methionine-dependent methyltransferases"/>
    <property type="match status" value="1"/>
</dbReference>
<keyword evidence="5" id="KW-1185">Reference proteome</keyword>
<dbReference type="RefSeq" id="WP_053224986.1">
    <property type="nucleotide sequence ID" value="NZ_JSVA01000022.1"/>
</dbReference>
<evidence type="ECO:0000313" key="4">
    <source>
        <dbReference type="EMBL" id="KOF01591.1"/>
    </source>
</evidence>
<accession>A0A0L8AH40</accession>
<evidence type="ECO:0000313" key="5">
    <source>
        <dbReference type="Proteomes" id="UP000036908"/>
    </source>
</evidence>
<dbReference type="EMBL" id="JSVA01000022">
    <property type="protein sequence ID" value="KOF01591.1"/>
    <property type="molecule type" value="Genomic_DNA"/>
</dbReference>
<evidence type="ECO:0000259" key="1">
    <source>
        <dbReference type="Pfam" id="PF23525"/>
    </source>
</evidence>
<feature type="domain" description="AprA winged helix" evidence="3">
    <location>
        <begin position="162"/>
        <end position="256"/>
    </location>
</feature>
<feature type="domain" description="AprA-like N-terminal" evidence="2">
    <location>
        <begin position="10"/>
        <end position="76"/>
    </location>
</feature>
<dbReference type="Pfam" id="PF23589">
    <property type="entry name" value="WHD_AprA"/>
    <property type="match status" value="1"/>
</dbReference>
<dbReference type="Proteomes" id="UP000036908">
    <property type="component" value="Unassembled WGS sequence"/>
</dbReference>